<dbReference type="AlphaFoldDB" id="A0A7J8D6C1"/>
<protein>
    <submittedName>
        <fullName evidence="2">Uncharacterized protein</fullName>
    </submittedName>
</protein>
<name>A0A7J8D6C1_ROUAE</name>
<evidence type="ECO:0000313" key="3">
    <source>
        <dbReference type="Proteomes" id="UP000593571"/>
    </source>
</evidence>
<comment type="caution">
    <text evidence="2">The sequence shown here is derived from an EMBL/GenBank/DDBJ whole genome shotgun (WGS) entry which is preliminary data.</text>
</comment>
<accession>A0A7J8D6C1</accession>
<proteinExistence type="predicted"/>
<reference evidence="2 3" key="1">
    <citation type="journal article" date="2020" name="Nature">
        <title>Six reference-quality genomes reveal evolution of bat adaptations.</title>
        <authorList>
            <person name="Jebb D."/>
            <person name="Huang Z."/>
            <person name="Pippel M."/>
            <person name="Hughes G.M."/>
            <person name="Lavrichenko K."/>
            <person name="Devanna P."/>
            <person name="Winkler S."/>
            <person name="Jermiin L.S."/>
            <person name="Skirmuntt E.C."/>
            <person name="Katzourakis A."/>
            <person name="Burkitt-Gray L."/>
            <person name="Ray D.A."/>
            <person name="Sullivan K.A.M."/>
            <person name="Roscito J.G."/>
            <person name="Kirilenko B.M."/>
            <person name="Davalos L.M."/>
            <person name="Corthals A.P."/>
            <person name="Power M.L."/>
            <person name="Jones G."/>
            <person name="Ransome R.D."/>
            <person name="Dechmann D.K.N."/>
            <person name="Locatelli A.G."/>
            <person name="Puechmaille S.J."/>
            <person name="Fedrigo O."/>
            <person name="Jarvis E.D."/>
            <person name="Hiller M."/>
            <person name="Vernes S.C."/>
            <person name="Myers E.W."/>
            <person name="Teeling E.C."/>
        </authorList>
    </citation>
    <scope>NUCLEOTIDE SEQUENCE [LARGE SCALE GENOMIC DNA]</scope>
    <source>
        <strain evidence="2">MRouAeg1</strain>
        <tissue evidence="2">Muscle</tissue>
    </source>
</reference>
<sequence>MRMVCRIAGPGSVLSAAVAVFGMSVPTTGDLGAAVITERSDTRPREASSLPQTRSSVQTPRSPDPPRLPGTPCGPFFNSSVYVFLSTRQNAHKKSDSWIGSVCLPEGLFAFSRSPPLTQSDFSSRFESSRGDAHLFKTGSGSKADP</sequence>
<organism evidence="2 3">
    <name type="scientific">Rousettus aegyptiacus</name>
    <name type="common">Egyptian fruit bat</name>
    <name type="synonym">Pteropus aegyptiacus</name>
    <dbReference type="NCBI Taxonomy" id="9407"/>
    <lineage>
        <taxon>Eukaryota</taxon>
        <taxon>Metazoa</taxon>
        <taxon>Chordata</taxon>
        <taxon>Craniata</taxon>
        <taxon>Vertebrata</taxon>
        <taxon>Euteleostomi</taxon>
        <taxon>Mammalia</taxon>
        <taxon>Eutheria</taxon>
        <taxon>Laurasiatheria</taxon>
        <taxon>Chiroptera</taxon>
        <taxon>Yinpterochiroptera</taxon>
        <taxon>Pteropodoidea</taxon>
        <taxon>Pteropodidae</taxon>
        <taxon>Rousettinae</taxon>
        <taxon>Rousettus</taxon>
    </lineage>
</organism>
<feature type="region of interest" description="Disordered" evidence="1">
    <location>
        <begin position="120"/>
        <end position="146"/>
    </location>
</feature>
<dbReference type="Proteomes" id="UP000593571">
    <property type="component" value="Unassembled WGS sequence"/>
</dbReference>
<dbReference type="EMBL" id="JACASE010000013">
    <property type="protein sequence ID" value="KAF6418804.1"/>
    <property type="molecule type" value="Genomic_DNA"/>
</dbReference>
<gene>
    <name evidence="2" type="ORF">HJG63_008826</name>
</gene>
<evidence type="ECO:0000256" key="1">
    <source>
        <dbReference type="SAM" id="MobiDB-lite"/>
    </source>
</evidence>
<feature type="region of interest" description="Disordered" evidence="1">
    <location>
        <begin position="38"/>
        <end position="73"/>
    </location>
</feature>
<feature type="compositionally biased region" description="Polar residues" evidence="1">
    <location>
        <begin position="49"/>
        <end position="61"/>
    </location>
</feature>
<keyword evidence="3" id="KW-1185">Reference proteome</keyword>
<evidence type="ECO:0000313" key="2">
    <source>
        <dbReference type="EMBL" id="KAF6418804.1"/>
    </source>
</evidence>